<organism evidence="1 2">
    <name type="scientific">Lindgomyces ingoldianus</name>
    <dbReference type="NCBI Taxonomy" id="673940"/>
    <lineage>
        <taxon>Eukaryota</taxon>
        <taxon>Fungi</taxon>
        <taxon>Dikarya</taxon>
        <taxon>Ascomycota</taxon>
        <taxon>Pezizomycotina</taxon>
        <taxon>Dothideomycetes</taxon>
        <taxon>Pleosporomycetidae</taxon>
        <taxon>Pleosporales</taxon>
        <taxon>Lindgomycetaceae</taxon>
        <taxon>Lindgomyces</taxon>
    </lineage>
</organism>
<evidence type="ECO:0000313" key="1">
    <source>
        <dbReference type="EMBL" id="KAF2470485.1"/>
    </source>
</evidence>
<accession>A0ACB6QVF0</accession>
<evidence type="ECO:0000313" key="2">
    <source>
        <dbReference type="Proteomes" id="UP000799755"/>
    </source>
</evidence>
<gene>
    <name evidence="1" type="ORF">BDR25DRAFT_225746</name>
</gene>
<name>A0ACB6QVF0_9PLEO</name>
<sequence length="231" mass="26144">MGRADKVSIALLSDEDIPACFHVLSKSFGHDAPFVDIYFPDHDTSSGQEQGSKRLMVWKQTSENSIFLKAVTQTSQGDQEHIIGLAIWTYMKEAPPAELDKVENVEEVWPNEDDRKFMVRLWRDYVIPRTQAIKDSDGKGVYVLELLAVHPDYQRLGAGTALVKWGTKAADAQGLKAVVEGTPVARRLYELCGIHAEIEEMRFDVGEEFIGRRKPKLIFMTREPKFEQDCG</sequence>
<protein>
    <submittedName>
        <fullName evidence="1">Uncharacterized protein</fullName>
    </submittedName>
</protein>
<reference evidence="1" key="1">
    <citation type="journal article" date="2020" name="Stud. Mycol.">
        <title>101 Dothideomycetes genomes: a test case for predicting lifestyles and emergence of pathogens.</title>
        <authorList>
            <person name="Haridas S."/>
            <person name="Albert R."/>
            <person name="Binder M."/>
            <person name="Bloem J."/>
            <person name="Labutti K."/>
            <person name="Salamov A."/>
            <person name="Andreopoulos B."/>
            <person name="Baker S."/>
            <person name="Barry K."/>
            <person name="Bills G."/>
            <person name="Bluhm B."/>
            <person name="Cannon C."/>
            <person name="Castanera R."/>
            <person name="Culley D."/>
            <person name="Daum C."/>
            <person name="Ezra D."/>
            <person name="Gonzalez J."/>
            <person name="Henrissat B."/>
            <person name="Kuo A."/>
            <person name="Liang C."/>
            <person name="Lipzen A."/>
            <person name="Lutzoni F."/>
            <person name="Magnuson J."/>
            <person name="Mondo S."/>
            <person name="Nolan M."/>
            <person name="Ohm R."/>
            <person name="Pangilinan J."/>
            <person name="Park H.-J."/>
            <person name="Ramirez L."/>
            <person name="Alfaro M."/>
            <person name="Sun H."/>
            <person name="Tritt A."/>
            <person name="Yoshinaga Y."/>
            <person name="Zwiers L.-H."/>
            <person name="Turgeon B."/>
            <person name="Goodwin S."/>
            <person name="Spatafora J."/>
            <person name="Crous P."/>
            <person name="Grigoriev I."/>
        </authorList>
    </citation>
    <scope>NUCLEOTIDE SEQUENCE</scope>
    <source>
        <strain evidence="1">ATCC 200398</strain>
    </source>
</reference>
<dbReference type="EMBL" id="MU003508">
    <property type="protein sequence ID" value="KAF2470485.1"/>
    <property type="molecule type" value="Genomic_DNA"/>
</dbReference>
<keyword evidence="2" id="KW-1185">Reference proteome</keyword>
<proteinExistence type="predicted"/>
<dbReference type="Proteomes" id="UP000799755">
    <property type="component" value="Unassembled WGS sequence"/>
</dbReference>
<comment type="caution">
    <text evidence="1">The sequence shown here is derived from an EMBL/GenBank/DDBJ whole genome shotgun (WGS) entry which is preliminary data.</text>
</comment>